<organism evidence="2 3">
    <name type="scientific">Diaporthe vaccinii</name>
    <dbReference type="NCBI Taxonomy" id="105482"/>
    <lineage>
        <taxon>Eukaryota</taxon>
        <taxon>Fungi</taxon>
        <taxon>Dikarya</taxon>
        <taxon>Ascomycota</taxon>
        <taxon>Pezizomycotina</taxon>
        <taxon>Sordariomycetes</taxon>
        <taxon>Sordariomycetidae</taxon>
        <taxon>Diaporthales</taxon>
        <taxon>Diaporthaceae</taxon>
        <taxon>Diaporthe</taxon>
        <taxon>Diaporthe eres species complex</taxon>
    </lineage>
</organism>
<dbReference type="Proteomes" id="UP001600888">
    <property type="component" value="Unassembled WGS sequence"/>
</dbReference>
<proteinExistence type="predicted"/>
<dbReference type="EMBL" id="JBAWTH010000048">
    <property type="protein sequence ID" value="KAL2282589.1"/>
    <property type="molecule type" value="Genomic_DNA"/>
</dbReference>
<sequence>MPSSPTLLPVTIGTRQKAPREAQRNQARLRGSKQGSEEPDEASPLGRRLATTIILENCTEGWHRDAKNPLPIYLEKSPSKRMLDLNTIPKGDDIPFMDQVPALAIFEAKEQCYVTMVIGNQQEKEYHDCQHDKPNEFDVPVRFVRDGRSLHAESKAPQE</sequence>
<reference evidence="2 3" key="1">
    <citation type="submission" date="2024-03" db="EMBL/GenBank/DDBJ databases">
        <title>A high-quality draft genome sequence of Diaporthe vaccinii, a causative agent of upright dieback and viscid rot disease in cranberry plants.</title>
        <authorList>
            <person name="Sarrasin M."/>
            <person name="Lang B.F."/>
            <person name="Burger G."/>
        </authorList>
    </citation>
    <scope>NUCLEOTIDE SEQUENCE [LARGE SCALE GENOMIC DNA]</scope>
    <source>
        <strain evidence="2 3">IS7</strain>
    </source>
</reference>
<feature type="region of interest" description="Disordered" evidence="1">
    <location>
        <begin position="1"/>
        <end position="48"/>
    </location>
</feature>
<evidence type="ECO:0000313" key="3">
    <source>
        <dbReference type="Proteomes" id="UP001600888"/>
    </source>
</evidence>
<evidence type="ECO:0000256" key="1">
    <source>
        <dbReference type="SAM" id="MobiDB-lite"/>
    </source>
</evidence>
<gene>
    <name evidence="2" type="ORF">FJTKL_10450</name>
</gene>
<accession>A0ABR4EJH5</accession>
<name>A0ABR4EJH5_9PEZI</name>
<protein>
    <submittedName>
        <fullName evidence="2">Uncharacterized protein</fullName>
    </submittedName>
</protein>
<keyword evidence="3" id="KW-1185">Reference proteome</keyword>
<comment type="caution">
    <text evidence="2">The sequence shown here is derived from an EMBL/GenBank/DDBJ whole genome shotgun (WGS) entry which is preliminary data.</text>
</comment>
<evidence type="ECO:0000313" key="2">
    <source>
        <dbReference type="EMBL" id="KAL2282589.1"/>
    </source>
</evidence>